<keyword evidence="2 4" id="KW-0238">DNA-binding</keyword>
<dbReference type="AlphaFoldDB" id="A0A9X3NKP1"/>
<gene>
    <name evidence="6" type="ORF">LG943_05770</name>
</gene>
<evidence type="ECO:0000313" key="6">
    <source>
        <dbReference type="EMBL" id="MDA0563836.1"/>
    </source>
</evidence>
<proteinExistence type="predicted"/>
<dbReference type="Gene3D" id="1.10.10.60">
    <property type="entry name" value="Homeodomain-like"/>
    <property type="match status" value="1"/>
</dbReference>
<dbReference type="Pfam" id="PF02909">
    <property type="entry name" value="TetR_C_1"/>
    <property type="match status" value="1"/>
</dbReference>
<feature type="domain" description="HTH tetR-type" evidence="5">
    <location>
        <begin position="29"/>
        <end position="89"/>
    </location>
</feature>
<feature type="DNA-binding region" description="H-T-H motif" evidence="4">
    <location>
        <begin position="52"/>
        <end position="71"/>
    </location>
</feature>
<evidence type="ECO:0000256" key="4">
    <source>
        <dbReference type="PROSITE-ProRule" id="PRU00335"/>
    </source>
</evidence>
<dbReference type="GO" id="GO:0045892">
    <property type="term" value="P:negative regulation of DNA-templated transcription"/>
    <property type="evidence" value="ECO:0007669"/>
    <property type="project" value="InterPro"/>
</dbReference>
<reference evidence="6" key="1">
    <citation type="submission" date="2021-10" db="EMBL/GenBank/DDBJ databases">
        <title>Streptomonospora sp. nov., isolated from mangrove soil.</title>
        <authorList>
            <person name="Chen X."/>
            <person name="Ge X."/>
            <person name="Liu W."/>
        </authorList>
    </citation>
    <scope>NUCLEOTIDE SEQUENCE</scope>
    <source>
        <strain evidence="6">S1-112</strain>
    </source>
</reference>
<dbReference type="InterPro" id="IPR036271">
    <property type="entry name" value="Tet_transcr_reg_TetR-rel_C_sf"/>
</dbReference>
<dbReference type="GO" id="GO:0003700">
    <property type="term" value="F:DNA-binding transcription factor activity"/>
    <property type="evidence" value="ECO:0007669"/>
    <property type="project" value="TreeGrafter"/>
</dbReference>
<keyword evidence="1" id="KW-0805">Transcription regulation</keyword>
<keyword evidence="7" id="KW-1185">Reference proteome</keyword>
<dbReference type="RefSeq" id="WP_270071121.1">
    <property type="nucleotide sequence ID" value="NZ_JAJAQC010000007.1"/>
</dbReference>
<evidence type="ECO:0000256" key="1">
    <source>
        <dbReference type="ARBA" id="ARBA00023015"/>
    </source>
</evidence>
<dbReference type="PANTHER" id="PTHR30055:SF151">
    <property type="entry name" value="TRANSCRIPTIONAL REGULATORY PROTEIN"/>
    <property type="match status" value="1"/>
</dbReference>
<organism evidence="6 7">
    <name type="scientific">Streptomonospora mangrovi</name>
    <dbReference type="NCBI Taxonomy" id="2883123"/>
    <lineage>
        <taxon>Bacteria</taxon>
        <taxon>Bacillati</taxon>
        <taxon>Actinomycetota</taxon>
        <taxon>Actinomycetes</taxon>
        <taxon>Streptosporangiales</taxon>
        <taxon>Nocardiopsidaceae</taxon>
        <taxon>Streptomonospora</taxon>
    </lineage>
</organism>
<dbReference type="EMBL" id="JAJAQC010000007">
    <property type="protein sequence ID" value="MDA0563836.1"/>
    <property type="molecule type" value="Genomic_DNA"/>
</dbReference>
<dbReference type="SUPFAM" id="SSF46689">
    <property type="entry name" value="Homeodomain-like"/>
    <property type="match status" value="1"/>
</dbReference>
<dbReference type="Pfam" id="PF00440">
    <property type="entry name" value="TetR_N"/>
    <property type="match status" value="1"/>
</dbReference>
<dbReference type="Proteomes" id="UP001140076">
    <property type="component" value="Unassembled WGS sequence"/>
</dbReference>
<dbReference type="GO" id="GO:0000976">
    <property type="term" value="F:transcription cis-regulatory region binding"/>
    <property type="evidence" value="ECO:0007669"/>
    <property type="project" value="TreeGrafter"/>
</dbReference>
<evidence type="ECO:0000259" key="5">
    <source>
        <dbReference type="PROSITE" id="PS50977"/>
    </source>
</evidence>
<dbReference type="InterPro" id="IPR004111">
    <property type="entry name" value="Repressor_TetR_C"/>
</dbReference>
<comment type="caution">
    <text evidence="6">The sequence shown here is derived from an EMBL/GenBank/DDBJ whole genome shotgun (WGS) entry which is preliminary data.</text>
</comment>
<dbReference type="PANTHER" id="PTHR30055">
    <property type="entry name" value="HTH-TYPE TRANSCRIPTIONAL REGULATOR RUTR"/>
    <property type="match status" value="1"/>
</dbReference>
<evidence type="ECO:0000256" key="2">
    <source>
        <dbReference type="ARBA" id="ARBA00023125"/>
    </source>
</evidence>
<dbReference type="InterPro" id="IPR009057">
    <property type="entry name" value="Homeodomain-like_sf"/>
</dbReference>
<dbReference type="InterPro" id="IPR001647">
    <property type="entry name" value="HTH_TetR"/>
</dbReference>
<protein>
    <submittedName>
        <fullName evidence="6">TetR/AcrR family transcriptional regulator</fullName>
    </submittedName>
</protein>
<evidence type="ECO:0000256" key="3">
    <source>
        <dbReference type="ARBA" id="ARBA00023163"/>
    </source>
</evidence>
<name>A0A9X3NKP1_9ACTN</name>
<keyword evidence="3" id="KW-0804">Transcription</keyword>
<dbReference type="InterPro" id="IPR050109">
    <property type="entry name" value="HTH-type_TetR-like_transc_reg"/>
</dbReference>
<dbReference type="Gene3D" id="1.10.357.10">
    <property type="entry name" value="Tetracycline Repressor, domain 2"/>
    <property type="match status" value="1"/>
</dbReference>
<dbReference type="SUPFAM" id="SSF48498">
    <property type="entry name" value="Tetracyclin repressor-like, C-terminal domain"/>
    <property type="match status" value="1"/>
</dbReference>
<accession>A0A9X3NKP1</accession>
<dbReference type="PROSITE" id="PS50977">
    <property type="entry name" value="HTH_TETR_2"/>
    <property type="match status" value="1"/>
</dbReference>
<evidence type="ECO:0000313" key="7">
    <source>
        <dbReference type="Proteomes" id="UP001140076"/>
    </source>
</evidence>
<sequence>MAKRADRPADPLKLIGLLWREQPPAPRSGITTRQVVALAVDLADREGVDAVTIRRVAEEAGVTAMALYPHIGGRSELLELMFDHVAGQTYERAPAPVAAHWRERLEAVARANWAACVRHPWITDLSPGRPAPGPGTSAKYETELRALDGIGLSEVEMDQTLTALLALVTGAARAAVAAHRVREHSRTSDTEWWRAIEPALAAAMGDSDRFPVAGRVSRAVGESTGRANDAEGAYRLGLSLLLDGLAGVVEGRRA</sequence>